<dbReference type="InterPro" id="IPR051052">
    <property type="entry name" value="Diverse_substrate_MTase"/>
</dbReference>
<dbReference type="GO" id="GO:0008757">
    <property type="term" value="F:S-adenosylmethionine-dependent methyltransferase activity"/>
    <property type="evidence" value="ECO:0007669"/>
    <property type="project" value="InterPro"/>
</dbReference>
<dbReference type="AlphaFoldDB" id="A0A8J4Q101"/>
<evidence type="ECO:0000256" key="3">
    <source>
        <dbReference type="ARBA" id="ARBA00022679"/>
    </source>
</evidence>
<dbReference type="OrthoDB" id="14850at2759"/>
<gene>
    <name evidence="5" type="ORF">CYY_002868</name>
</gene>
<feature type="domain" description="Methyltransferase type 11" evidence="4">
    <location>
        <begin position="53"/>
        <end position="142"/>
    </location>
</feature>
<evidence type="ECO:0000313" key="6">
    <source>
        <dbReference type="Proteomes" id="UP000695562"/>
    </source>
</evidence>
<accession>A0A8J4Q101</accession>
<dbReference type="InterPro" id="IPR013216">
    <property type="entry name" value="Methyltransf_11"/>
</dbReference>
<dbReference type="PANTHER" id="PTHR44942">
    <property type="entry name" value="METHYLTRANSF_11 DOMAIN-CONTAINING PROTEIN"/>
    <property type="match status" value="1"/>
</dbReference>
<dbReference type="Pfam" id="PF08241">
    <property type="entry name" value="Methyltransf_11"/>
    <property type="match status" value="1"/>
</dbReference>
<dbReference type="Proteomes" id="UP000695562">
    <property type="component" value="Unassembled WGS sequence"/>
</dbReference>
<sequence length="263" mass="30174">MTSKLESDKSNYKVVGDMFGAKSQQYRAFRPQYPQELFDILEQFLDEKRDLALDVGCGSGQATTKLSTMFKKVIGTDPSENQIKNAIQAENIEYKVLPAEDSDLESNLFDLITVAQAIHWFNLPVFFQESKRLLRKDGILAFWAYTGMKINNNEEGQKIHQKFYDQVLVQYLTPKLDMVNNGYRDIIPPFENVTRKVFPYIRNMSIGGLLGFYSSLSGYQKFILANPDPLPEIKESLIKTFNTTDLDAPVVEGYWDIYIVICK</sequence>
<keyword evidence="2" id="KW-0489">Methyltransferase</keyword>
<dbReference type="SUPFAM" id="SSF53335">
    <property type="entry name" value="S-adenosyl-L-methionine-dependent methyltransferases"/>
    <property type="match status" value="1"/>
</dbReference>
<evidence type="ECO:0000256" key="2">
    <source>
        <dbReference type="ARBA" id="ARBA00022603"/>
    </source>
</evidence>
<comment type="caution">
    <text evidence="5">The sequence shown here is derived from an EMBL/GenBank/DDBJ whole genome shotgun (WGS) entry which is preliminary data.</text>
</comment>
<protein>
    <recommendedName>
        <fullName evidence="4">Methyltransferase type 11 domain-containing protein</fullName>
    </recommendedName>
</protein>
<dbReference type="GO" id="GO:0032259">
    <property type="term" value="P:methylation"/>
    <property type="evidence" value="ECO:0007669"/>
    <property type="project" value="UniProtKB-KW"/>
</dbReference>
<dbReference type="PANTHER" id="PTHR44942:SF4">
    <property type="entry name" value="METHYLTRANSFERASE TYPE 11 DOMAIN-CONTAINING PROTEIN"/>
    <property type="match status" value="1"/>
</dbReference>
<organism evidence="5 6">
    <name type="scientific">Polysphondylium violaceum</name>
    <dbReference type="NCBI Taxonomy" id="133409"/>
    <lineage>
        <taxon>Eukaryota</taxon>
        <taxon>Amoebozoa</taxon>
        <taxon>Evosea</taxon>
        <taxon>Eumycetozoa</taxon>
        <taxon>Dictyostelia</taxon>
        <taxon>Dictyosteliales</taxon>
        <taxon>Dictyosteliaceae</taxon>
        <taxon>Polysphondylium</taxon>
    </lineage>
</organism>
<evidence type="ECO:0000259" key="4">
    <source>
        <dbReference type="Pfam" id="PF08241"/>
    </source>
</evidence>
<name>A0A8J4Q101_9MYCE</name>
<comment type="similarity">
    <text evidence="1">Belongs to the methyltransferase superfamily.</text>
</comment>
<evidence type="ECO:0000256" key="1">
    <source>
        <dbReference type="ARBA" id="ARBA00008361"/>
    </source>
</evidence>
<keyword evidence="6" id="KW-1185">Reference proteome</keyword>
<dbReference type="CDD" id="cd02440">
    <property type="entry name" value="AdoMet_MTases"/>
    <property type="match status" value="1"/>
</dbReference>
<dbReference type="InterPro" id="IPR029063">
    <property type="entry name" value="SAM-dependent_MTases_sf"/>
</dbReference>
<proteinExistence type="inferred from homology"/>
<evidence type="ECO:0000313" key="5">
    <source>
        <dbReference type="EMBL" id="KAF2075834.1"/>
    </source>
</evidence>
<keyword evidence="3" id="KW-0808">Transferase</keyword>
<dbReference type="Gene3D" id="3.40.50.150">
    <property type="entry name" value="Vaccinia Virus protein VP39"/>
    <property type="match status" value="1"/>
</dbReference>
<dbReference type="EMBL" id="AJWJ01000084">
    <property type="protein sequence ID" value="KAF2075834.1"/>
    <property type="molecule type" value="Genomic_DNA"/>
</dbReference>
<reference evidence="5" key="1">
    <citation type="submission" date="2020-01" db="EMBL/GenBank/DDBJ databases">
        <title>Development of genomics and gene disruption for Polysphondylium violaceum indicates a role for the polyketide synthase stlB in stalk morphogenesis.</title>
        <authorList>
            <person name="Narita B."/>
            <person name="Kawabe Y."/>
            <person name="Kin K."/>
            <person name="Saito T."/>
            <person name="Gibbs R."/>
            <person name="Kuspa A."/>
            <person name="Muzny D."/>
            <person name="Queller D."/>
            <person name="Richards S."/>
            <person name="Strassman J."/>
            <person name="Sucgang R."/>
            <person name="Worley K."/>
            <person name="Schaap P."/>
        </authorList>
    </citation>
    <scope>NUCLEOTIDE SEQUENCE</scope>
    <source>
        <strain evidence="5">QSvi11</strain>
    </source>
</reference>